<evidence type="ECO:0000313" key="1">
    <source>
        <dbReference type="EMBL" id="CAG8550132.1"/>
    </source>
</evidence>
<comment type="caution">
    <text evidence="1">The sequence shown here is derived from an EMBL/GenBank/DDBJ whole genome shotgun (WGS) entry which is preliminary data.</text>
</comment>
<accession>A0ACA9LTL9</accession>
<gene>
    <name evidence="1" type="ORF">SCALOS_LOCUS5148</name>
</gene>
<dbReference type="EMBL" id="CAJVPM010007923">
    <property type="protein sequence ID" value="CAG8550132.1"/>
    <property type="molecule type" value="Genomic_DNA"/>
</dbReference>
<reference evidence="1" key="1">
    <citation type="submission" date="2021-06" db="EMBL/GenBank/DDBJ databases">
        <authorList>
            <person name="Kallberg Y."/>
            <person name="Tangrot J."/>
            <person name="Rosling A."/>
        </authorList>
    </citation>
    <scope>NUCLEOTIDE SEQUENCE</scope>
    <source>
        <strain evidence="1">AU212A</strain>
    </source>
</reference>
<name>A0ACA9LTL9_9GLOM</name>
<sequence length="171" mass="20031">NNVRLWDEEIKCLFLRIRNPTSSCIDEFIKKIFGYTPYSNEGRDIQTRTKKALGDFRHKLNQSVIELTKDFKNKREREGVTTSLLTNKDLKNFIDENVVNNLLKCYISRTNQSELRKCGSLAKLVTFIREMFRIHWRGKNIIQVKNLDNITKNMHVPSRSGLNIASKLNIN</sequence>
<feature type="non-terminal residue" evidence="1">
    <location>
        <position position="1"/>
    </location>
</feature>
<protein>
    <submittedName>
        <fullName evidence="1">6169_t:CDS:1</fullName>
    </submittedName>
</protein>
<proteinExistence type="predicted"/>
<dbReference type="Proteomes" id="UP000789860">
    <property type="component" value="Unassembled WGS sequence"/>
</dbReference>
<evidence type="ECO:0000313" key="2">
    <source>
        <dbReference type="Proteomes" id="UP000789860"/>
    </source>
</evidence>
<organism evidence="1 2">
    <name type="scientific">Scutellospora calospora</name>
    <dbReference type="NCBI Taxonomy" id="85575"/>
    <lineage>
        <taxon>Eukaryota</taxon>
        <taxon>Fungi</taxon>
        <taxon>Fungi incertae sedis</taxon>
        <taxon>Mucoromycota</taxon>
        <taxon>Glomeromycotina</taxon>
        <taxon>Glomeromycetes</taxon>
        <taxon>Diversisporales</taxon>
        <taxon>Gigasporaceae</taxon>
        <taxon>Scutellospora</taxon>
    </lineage>
</organism>
<keyword evidence="2" id="KW-1185">Reference proteome</keyword>